<dbReference type="PANTHER" id="PTHR35303">
    <property type="entry name" value="OS02G0197800 PROTEIN"/>
    <property type="match status" value="1"/>
</dbReference>
<evidence type="ECO:0000259" key="3">
    <source>
        <dbReference type="Pfam" id="PF06155"/>
    </source>
</evidence>
<dbReference type="PATRIC" id="fig|1445510.3.peg.495"/>
<evidence type="ECO:0000256" key="2">
    <source>
        <dbReference type="ARBA" id="ARBA00023004"/>
    </source>
</evidence>
<keyword evidence="1" id="KW-0479">Metal-binding</keyword>
<evidence type="ECO:0000313" key="5">
    <source>
        <dbReference type="Proteomes" id="UP000032266"/>
    </source>
</evidence>
<keyword evidence="5" id="KW-1185">Reference proteome</keyword>
<dbReference type="STRING" id="1445510.YC6258_00508"/>
<name>A0A0C5VGP0_9GAMM</name>
<dbReference type="InterPro" id="IPR038492">
    <property type="entry name" value="GBBH-like_N_sf"/>
</dbReference>
<dbReference type="InterPro" id="IPR010376">
    <property type="entry name" value="GBBH-like_N"/>
</dbReference>
<dbReference type="Pfam" id="PF06155">
    <property type="entry name" value="GBBH-like_N"/>
    <property type="match status" value="1"/>
</dbReference>
<dbReference type="RefSeq" id="WP_044615594.1">
    <property type="nucleotide sequence ID" value="NZ_CP007142.1"/>
</dbReference>
<dbReference type="AlphaFoldDB" id="A0A0C5VGP0"/>
<reference evidence="4 5" key="1">
    <citation type="submission" date="2014-01" db="EMBL/GenBank/DDBJ databases">
        <title>Full genme sequencing of cellulolytic bacterium Gynuella sunshinyii YC6258T gen. nov., sp. nov.</title>
        <authorList>
            <person name="Khan H."/>
            <person name="Chung E.J."/>
            <person name="Chung Y.R."/>
        </authorList>
    </citation>
    <scope>NUCLEOTIDE SEQUENCE [LARGE SCALE GENOMIC DNA]</scope>
    <source>
        <strain evidence="4 5">YC6258</strain>
    </source>
</reference>
<evidence type="ECO:0000313" key="4">
    <source>
        <dbReference type="EMBL" id="AJQ92558.1"/>
    </source>
</evidence>
<evidence type="ECO:0000256" key="1">
    <source>
        <dbReference type="ARBA" id="ARBA00022723"/>
    </source>
</evidence>
<organism evidence="4 5">
    <name type="scientific">Gynuella sunshinyii YC6258</name>
    <dbReference type="NCBI Taxonomy" id="1445510"/>
    <lineage>
        <taxon>Bacteria</taxon>
        <taxon>Pseudomonadati</taxon>
        <taxon>Pseudomonadota</taxon>
        <taxon>Gammaproteobacteria</taxon>
        <taxon>Oceanospirillales</taxon>
        <taxon>Saccharospirillaceae</taxon>
        <taxon>Gynuella</taxon>
    </lineage>
</organism>
<dbReference type="KEGG" id="gsn:YC6258_00508"/>
<dbReference type="Gene3D" id="3.30.2020.30">
    <property type="match status" value="1"/>
</dbReference>
<dbReference type="OrthoDB" id="9794178at2"/>
<sequence>MKLPSKINFHKKSQMLELAFEDGTHNSLSAEFLRVHSPSAEVRGHGIGQEKLQVGKSQVQILDIQPSGNYALKIVFSDGHDSGLYDWKYLAHLCRDQASLWQQYLAKLESIGASREPQFISATQLK</sequence>
<protein>
    <recommendedName>
        <fullName evidence="3">Gamma-butyrobetaine hydroxylase-like N-terminal domain-containing protein</fullName>
    </recommendedName>
</protein>
<dbReference type="Proteomes" id="UP000032266">
    <property type="component" value="Chromosome"/>
</dbReference>
<dbReference type="EMBL" id="CP007142">
    <property type="protein sequence ID" value="AJQ92558.1"/>
    <property type="molecule type" value="Genomic_DNA"/>
</dbReference>
<feature type="domain" description="Gamma-butyrobetaine hydroxylase-like N-terminal" evidence="3">
    <location>
        <begin position="7"/>
        <end position="90"/>
    </location>
</feature>
<proteinExistence type="predicted"/>
<gene>
    <name evidence="4" type="ORF">YC6258_00508</name>
</gene>
<dbReference type="HOGENOM" id="CLU_117841_0_1_6"/>
<dbReference type="GO" id="GO:0046872">
    <property type="term" value="F:metal ion binding"/>
    <property type="evidence" value="ECO:0007669"/>
    <property type="project" value="UniProtKB-KW"/>
</dbReference>
<dbReference type="PANTHER" id="PTHR35303:SF5">
    <property type="entry name" value="OS02G0197800 PROTEIN"/>
    <property type="match status" value="1"/>
</dbReference>
<keyword evidence="2" id="KW-0408">Iron</keyword>
<accession>A0A0C5VGP0</accession>